<dbReference type="OrthoDB" id="8481852at2"/>
<evidence type="ECO:0000256" key="4">
    <source>
        <dbReference type="HAMAP-Rule" id="MF_00724"/>
    </source>
</evidence>
<evidence type="ECO:0000313" key="5">
    <source>
        <dbReference type="EMBL" id="AQS85323.1"/>
    </source>
</evidence>
<keyword evidence="5" id="KW-0282">Flagellum</keyword>
<dbReference type="GO" id="GO:0009425">
    <property type="term" value="C:bacterial-type flagellum basal body"/>
    <property type="evidence" value="ECO:0007669"/>
    <property type="project" value="UniProtKB-SubCell"/>
</dbReference>
<keyword evidence="6" id="KW-1185">Reference proteome</keyword>
<dbReference type="GO" id="GO:0071973">
    <property type="term" value="P:bacterial-type flagellum-dependent cell motility"/>
    <property type="evidence" value="ECO:0007669"/>
    <property type="project" value="InterPro"/>
</dbReference>
<dbReference type="PRINTS" id="PR01006">
    <property type="entry name" value="FLGHOOKFLIE"/>
</dbReference>
<keyword evidence="3 4" id="KW-0975">Bacterial flagellum</keyword>
<dbReference type="STRING" id="435.A0U92_11580"/>
<dbReference type="AlphaFoldDB" id="A0A1U9KHR4"/>
<dbReference type="RefSeq" id="WP_077813377.1">
    <property type="nucleotide sequence ID" value="NZ_CP014692.1"/>
</dbReference>
<evidence type="ECO:0000256" key="3">
    <source>
        <dbReference type="ARBA" id="ARBA00023143"/>
    </source>
</evidence>
<dbReference type="KEGG" id="aace:A0U92_11580"/>
<gene>
    <name evidence="4" type="primary">fliE</name>
    <name evidence="5" type="ORF">A0U92_11580</name>
</gene>
<dbReference type="EMBL" id="CP014692">
    <property type="protein sequence ID" value="AQS85323.1"/>
    <property type="molecule type" value="Genomic_DNA"/>
</dbReference>
<dbReference type="HAMAP" id="MF_00724">
    <property type="entry name" value="FliE"/>
    <property type="match status" value="1"/>
</dbReference>
<dbReference type="GO" id="GO:0003774">
    <property type="term" value="F:cytoskeletal motor activity"/>
    <property type="evidence" value="ECO:0007669"/>
    <property type="project" value="InterPro"/>
</dbReference>
<comment type="similarity">
    <text evidence="2 4">Belongs to the FliE family.</text>
</comment>
<dbReference type="PANTHER" id="PTHR34653:SF1">
    <property type="entry name" value="FLAGELLAR HOOK-BASAL BODY COMPLEX PROTEIN FLIE"/>
    <property type="match status" value="1"/>
</dbReference>
<evidence type="ECO:0000256" key="2">
    <source>
        <dbReference type="ARBA" id="ARBA00009272"/>
    </source>
</evidence>
<organism evidence="5 6">
    <name type="scientific">Acetobacter aceti</name>
    <dbReference type="NCBI Taxonomy" id="435"/>
    <lineage>
        <taxon>Bacteria</taxon>
        <taxon>Pseudomonadati</taxon>
        <taxon>Pseudomonadota</taxon>
        <taxon>Alphaproteobacteria</taxon>
        <taxon>Acetobacterales</taxon>
        <taxon>Acetobacteraceae</taxon>
        <taxon>Acetobacter</taxon>
        <taxon>Acetobacter subgen. Acetobacter</taxon>
    </lineage>
</organism>
<dbReference type="Pfam" id="PF02049">
    <property type="entry name" value="FliE"/>
    <property type="match status" value="1"/>
</dbReference>
<accession>A0A1U9KHR4</accession>
<proteinExistence type="inferred from homology"/>
<evidence type="ECO:0000313" key="6">
    <source>
        <dbReference type="Proteomes" id="UP000188937"/>
    </source>
</evidence>
<keyword evidence="5" id="KW-0966">Cell projection</keyword>
<protein>
    <recommendedName>
        <fullName evidence="4">Flagellar hook-basal body complex protein FliE</fullName>
    </recommendedName>
</protein>
<sequence>MIISSTASNSTAAAAYAKTQSSLETGLSSDDADGVVSGVSGGQSFGDVLGTAIEGAISSNKEAEVKAASGLKGHGNLTDIVTSVSQAQMVLQTASVVRDRVIQSYQDIMRMTI</sequence>
<dbReference type="Proteomes" id="UP000188937">
    <property type="component" value="Chromosome"/>
</dbReference>
<keyword evidence="5" id="KW-0969">Cilium</keyword>
<evidence type="ECO:0000256" key="1">
    <source>
        <dbReference type="ARBA" id="ARBA00004117"/>
    </source>
</evidence>
<dbReference type="PANTHER" id="PTHR34653">
    <property type="match status" value="1"/>
</dbReference>
<comment type="subcellular location">
    <subcellularLocation>
        <location evidence="1 4">Bacterial flagellum basal body</location>
    </subcellularLocation>
</comment>
<dbReference type="GO" id="GO:0005198">
    <property type="term" value="F:structural molecule activity"/>
    <property type="evidence" value="ECO:0007669"/>
    <property type="project" value="InterPro"/>
</dbReference>
<name>A0A1U9KHR4_ACEAC</name>
<reference evidence="5 6" key="1">
    <citation type="submission" date="2016-03" db="EMBL/GenBank/DDBJ databases">
        <title>Acetic acid bacteria sequencing.</title>
        <authorList>
            <person name="Brandt J."/>
            <person name="Jakob F."/>
            <person name="Vogel R.F."/>
        </authorList>
    </citation>
    <scope>NUCLEOTIDE SEQUENCE [LARGE SCALE GENOMIC DNA]</scope>
    <source>
        <strain evidence="5 6">TMW2.1153</strain>
    </source>
</reference>
<dbReference type="InterPro" id="IPR001624">
    <property type="entry name" value="FliE"/>
</dbReference>